<comment type="caution">
    <text evidence="12">The sequence shown here is derived from an EMBL/GenBank/DDBJ whole genome shotgun (WGS) entry which is preliminary data.</text>
</comment>
<protein>
    <submittedName>
        <fullName evidence="12">L,D-transpeptidase</fullName>
    </submittedName>
</protein>
<dbReference type="GO" id="GO:0016757">
    <property type="term" value="F:glycosyltransferase activity"/>
    <property type="evidence" value="ECO:0007669"/>
    <property type="project" value="UniProtKB-KW"/>
</dbReference>
<gene>
    <name evidence="12" type="ORF">IQ235_12000</name>
</gene>
<feature type="active site" description="Proton donor/acceptor" evidence="9">
    <location>
        <position position="159"/>
    </location>
</feature>
<evidence type="ECO:0000256" key="1">
    <source>
        <dbReference type="ARBA" id="ARBA00004752"/>
    </source>
</evidence>
<dbReference type="SUPFAM" id="SSF141523">
    <property type="entry name" value="L,D-transpeptidase catalytic domain-like"/>
    <property type="match status" value="1"/>
</dbReference>
<dbReference type="CDD" id="cd16913">
    <property type="entry name" value="YkuD_like"/>
    <property type="match status" value="1"/>
</dbReference>
<keyword evidence="3" id="KW-0328">Glycosyltransferase</keyword>
<evidence type="ECO:0000256" key="6">
    <source>
        <dbReference type="ARBA" id="ARBA00022960"/>
    </source>
</evidence>
<evidence type="ECO:0000313" key="13">
    <source>
        <dbReference type="Proteomes" id="UP000621799"/>
    </source>
</evidence>
<organism evidence="12 13">
    <name type="scientific">Zarconia navalis LEGE 11467</name>
    <dbReference type="NCBI Taxonomy" id="1828826"/>
    <lineage>
        <taxon>Bacteria</taxon>
        <taxon>Bacillati</taxon>
        <taxon>Cyanobacteriota</taxon>
        <taxon>Cyanophyceae</taxon>
        <taxon>Oscillatoriophycideae</taxon>
        <taxon>Oscillatoriales</taxon>
        <taxon>Oscillatoriales incertae sedis</taxon>
        <taxon>Zarconia</taxon>
        <taxon>Zarconia navalis</taxon>
    </lineage>
</organism>
<keyword evidence="4" id="KW-0808">Transferase</keyword>
<evidence type="ECO:0000256" key="2">
    <source>
        <dbReference type="ARBA" id="ARBA00005992"/>
    </source>
</evidence>
<comment type="similarity">
    <text evidence="2">Belongs to the YkuD family.</text>
</comment>
<feature type="transmembrane region" description="Helical" evidence="10">
    <location>
        <begin position="6"/>
        <end position="25"/>
    </location>
</feature>
<evidence type="ECO:0000256" key="7">
    <source>
        <dbReference type="ARBA" id="ARBA00022984"/>
    </source>
</evidence>
<evidence type="ECO:0000256" key="5">
    <source>
        <dbReference type="ARBA" id="ARBA00022801"/>
    </source>
</evidence>
<evidence type="ECO:0000256" key="4">
    <source>
        <dbReference type="ARBA" id="ARBA00022679"/>
    </source>
</evidence>
<dbReference type="Gene3D" id="2.40.440.10">
    <property type="entry name" value="L,D-transpeptidase catalytic domain-like"/>
    <property type="match status" value="1"/>
</dbReference>
<evidence type="ECO:0000256" key="3">
    <source>
        <dbReference type="ARBA" id="ARBA00022676"/>
    </source>
</evidence>
<dbReference type="AlphaFoldDB" id="A0A928VWF9"/>
<dbReference type="PANTHER" id="PTHR30582">
    <property type="entry name" value="L,D-TRANSPEPTIDASE"/>
    <property type="match status" value="1"/>
</dbReference>
<dbReference type="PROSITE" id="PS52029">
    <property type="entry name" value="LD_TPASE"/>
    <property type="match status" value="1"/>
</dbReference>
<keyword evidence="5" id="KW-0378">Hydrolase</keyword>
<keyword evidence="8 9" id="KW-0961">Cell wall biogenesis/degradation</keyword>
<keyword evidence="10" id="KW-1133">Transmembrane helix</keyword>
<evidence type="ECO:0000256" key="9">
    <source>
        <dbReference type="PROSITE-ProRule" id="PRU01373"/>
    </source>
</evidence>
<dbReference type="EMBL" id="JADEXN010000204">
    <property type="protein sequence ID" value="MBE9041502.1"/>
    <property type="molecule type" value="Genomic_DNA"/>
</dbReference>
<dbReference type="GO" id="GO:0071555">
    <property type="term" value="P:cell wall organization"/>
    <property type="evidence" value="ECO:0007669"/>
    <property type="project" value="UniProtKB-UniRule"/>
</dbReference>
<dbReference type="GO" id="GO:0071972">
    <property type="term" value="F:peptidoglycan L,D-transpeptidase activity"/>
    <property type="evidence" value="ECO:0007669"/>
    <property type="project" value="TreeGrafter"/>
</dbReference>
<dbReference type="InterPro" id="IPR050979">
    <property type="entry name" value="LD-transpeptidase"/>
</dbReference>
<name>A0A928VWF9_9CYAN</name>
<evidence type="ECO:0000259" key="11">
    <source>
        <dbReference type="PROSITE" id="PS52029"/>
    </source>
</evidence>
<keyword evidence="13" id="KW-1185">Reference proteome</keyword>
<dbReference type="InterPro" id="IPR005490">
    <property type="entry name" value="LD_TPept_cat_dom"/>
</dbReference>
<evidence type="ECO:0000256" key="8">
    <source>
        <dbReference type="ARBA" id="ARBA00023316"/>
    </source>
</evidence>
<accession>A0A928VWF9</accession>
<evidence type="ECO:0000313" key="12">
    <source>
        <dbReference type="EMBL" id="MBE9041502.1"/>
    </source>
</evidence>
<evidence type="ECO:0000256" key="10">
    <source>
        <dbReference type="SAM" id="Phobius"/>
    </source>
</evidence>
<keyword evidence="6 9" id="KW-0133">Cell shape</keyword>
<proteinExistence type="inferred from homology"/>
<feature type="active site" description="Nucleophile" evidence="9">
    <location>
        <position position="175"/>
    </location>
</feature>
<dbReference type="InterPro" id="IPR038063">
    <property type="entry name" value="Transpep_catalytic_dom"/>
</dbReference>
<dbReference type="GO" id="GO:0018104">
    <property type="term" value="P:peptidoglycan-protein cross-linking"/>
    <property type="evidence" value="ECO:0007669"/>
    <property type="project" value="TreeGrafter"/>
</dbReference>
<reference evidence="12" key="1">
    <citation type="submission" date="2020-10" db="EMBL/GenBank/DDBJ databases">
        <authorList>
            <person name="Castelo-Branco R."/>
            <person name="Eusebio N."/>
            <person name="Adriana R."/>
            <person name="Vieira A."/>
            <person name="Brugerolle De Fraissinette N."/>
            <person name="Rezende De Castro R."/>
            <person name="Schneider M.P."/>
            <person name="Vasconcelos V."/>
            <person name="Leao P.N."/>
        </authorList>
    </citation>
    <scope>NUCLEOTIDE SEQUENCE</scope>
    <source>
        <strain evidence="12">LEGE 11467</strain>
    </source>
</reference>
<keyword evidence="10" id="KW-0472">Membrane</keyword>
<dbReference type="Pfam" id="PF03734">
    <property type="entry name" value="YkuD"/>
    <property type="match status" value="1"/>
</dbReference>
<keyword evidence="10" id="KW-0812">Transmembrane</keyword>
<sequence>MADEEISRHTLWLCVGAVSFLLFFVKFGFVRSAPIISVTEVAEIESPTTVEKIATFARSRLDGAKTEPAAQSKIRLTIDLSDRRLYLYQADRLAGSYPVAIGQAEWETPTGTFEVIHMEKNPVWEQPINGKIVAPGEENPLGERWIGFWTDGTVHIGIHGTSDESQVGQAISHGCLRMRNSEIRRLYDLVFLGTPIEIRD</sequence>
<dbReference type="GO" id="GO:0005576">
    <property type="term" value="C:extracellular region"/>
    <property type="evidence" value="ECO:0007669"/>
    <property type="project" value="TreeGrafter"/>
</dbReference>
<dbReference type="GO" id="GO:0008360">
    <property type="term" value="P:regulation of cell shape"/>
    <property type="evidence" value="ECO:0007669"/>
    <property type="project" value="UniProtKB-UniRule"/>
</dbReference>
<keyword evidence="7 9" id="KW-0573">Peptidoglycan synthesis</keyword>
<dbReference type="Proteomes" id="UP000621799">
    <property type="component" value="Unassembled WGS sequence"/>
</dbReference>
<feature type="domain" description="L,D-TPase catalytic" evidence="11">
    <location>
        <begin position="74"/>
        <end position="199"/>
    </location>
</feature>
<comment type="pathway">
    <text evidence="1 9">Cell wall biogenesis; peptidoglycan biosynthesis.</text>
</comment>
<dbReference type="PANTHER" id="PTHR30582:SF24">
    <property type="entry name" value="L,D-TRANSPEPTIDASE ERFK_SRFK-RELATED"/>
    <property type="match status" value="1"/>
</dbReference>